<evidence type="ECO:0000313" key="1">
    <source>
        <dbReference type="EMBL" id="QZE14620.1"/>
    </source>
</evidence>
<keyword evidence="1" id="KW-0547">Nucleotide-binding</keyword>
<keyword evidence="1" id="KW-0378">Hydrolase</keyword>
<accession>A0AC61NG59</accession>
<evidence type="ECO:0000313" key="2">
    <source>
        <dbReference type="Proteomes" id="UP000826212"/>
    </source>
</evidence>
<proteinExistence type="predicted"/>
<name>A0AC61NG59_9BACT</name>
<gene>
    <name evidence="1" type="ORF">K4L44_01755</name>
</gene>
<sequence>MSEYREILKQYFGFDSFRPLQEDIIDSVVKGHDTLGVMPTGGGKSIVFQVAALVRGGVCVVVTPLISLMQDQVRNLHRSGIKAVALVSGMSKHEVHIALDAVEYGDTPFLYLSPERLQSDLVQRRIGRIPINLIVVDEAHCISQWGFDFRPSYRDISTFRDAFPQVPLLALTATATPWVARDIQKELHFSTENIFKKSFVRPNLNYRVRILENKDQYLLNVLKRAKGVGLVYVRTRRKARILSEMLRNQGIGADFYHGGLSAEMRTEKQQAWIDGKTRIIVGTNAFGMGIDKHNVRFVVHYDVPSSMEAYYQEAGRAGRDEMRSVVVLLYSNEDKKSLHNELNSSFPDVDEVRKIYDSLCNRLQVPMNTGEGRSFPIDIFDFSKKFNFSMIHVFHALRLMEKEGYIQYMDEMESVSKVNISIQRDDLYVFQVDNPSYDKFIRVLLRMYEGVFVDYIEIDEQELADVLKWDKEKVEKVLAILDKSGVIRYSAAQKTAYVTILRNRVSMDRFMFNSQKYNERKNFALERMTRMIEYCEVKSICRMVFISNYFGEYDVETCGVCDVCQAEKANQGDGLEARICKALQTPVSLIKLHSLFVEERTFPMVLDKLLQSEVIVYDRNGFLVLNDK</sequence>
<keyword evidence="2" id="KW-1185">Reference proteome</keyword>
<protein>
    <submittedName>
        <fullName evidence="1">RecQ family ATP-dependent DNA helicase</fullName>
    </submittedName>
</protein>
<organism evidence="1 2">
    <name type="scientific">Halosquirtibacter laminarini</name>
    <dbReference type="NCBI Taxonomy" id="3374600"/>
    <lineage>
        <taxon>Bacteria</taxon>
        <taxon>Pseudomonadati</taxon>
        <taxon>Bacteroidota</taxon>
        <taxon>Bacteroidia</taxon>
        <taxon>Marinilabiliales</taxon>
        <taxon>Prolixibacteraceae</taxon>
        <taxon>Halosquirtibacter</taxon>
    </lineage>
</organism>
<keyword evidence="1" id="KW-0067">ATP-binding</keyword>
<dbReference type="EMBL" id="CP081303">
    <property type="protein sequence ID" value="QZE14620.1"/>
    <property type="molecule type" value="Genomic_DNA"/>
</dbReference>
<keyword evidence="1" id="KW-0347">Helicase</keyword>
<reference evidence="1" key="1">
    <citation type="submission" date="2021-08" db="EMBL/GenBank/DDBJ databases">
        <title>Novel anaerobic bacterium isolated from sea squirt in East Sea, Republic of Korea.</title>
        <authorList>
            <person name="Nguyen T.H."/>
            <person name="Li Z."/>
            <person name="Lee Y.-J."/>
            <person name="Ko J."/>
            <person name="Kim S.-G."/>
        </authorList>
    </citation>
    <scope>NUCLEOTIDE SEQUENCE</scope>
    <source>
        <strain evidence="1">KCTC 25031</strain>
    </source>
</reference>
<dbReference type="Proteomes" id="UP000826212">
    <property type="component" value="Chromosome"/>
</dbReference>